<dbReference type="GO" id="GO:0022625">
    <property type="term" value="C:cytosolic large ribosomal subunit"/>
    <property type="evidence" value="ECO:0007669"/>
    <property type="project" value="TreeGrafter"/>
</dbReference>
<dbReference type="PROSITE" id="PS01167">
    <property type="entry name" value="RIBOSOMAL_L17"/>
    <property type="match status" value="1"/>
</dbReference>
<proteinExistence type="inferred from homology"/>
<keyword evidence="7" id="KW-1185">Reference proteome</keyword>
<dbReference type="AlphaFoldDB" id="A0A4Y8LD30"/>
<dbReference type="NCBIfam" id="TIGR00059">
    <property type="entry name" value="L17"/>
    <property type="match status" value="1"/>
</dbReference>
<protein>
    <recommendedName>
        <fullName evidence="4">Large ribosomal subunit protein bL17</fullName>
    </recommendedName>
</protein>
<dbReference type="Proteomes" id="UP000297776">
    <property type="component" value="Unassembled WGS sequence"/>
</dbReference>
<dbReference type="GO" id="GO:0003735">
    <property type="term" value="F:structural constituent of ribosome"/>
    <property type="evidence" value="ECO:0007669"/>
    <property type="project" value="InterPro"/>
</dbReference>
<dbReference type="InterPro" id="IPR047859">
    <property type="entry name" value="Ribosomal_bL17_CS"/>
</dbReference>
<evidence type="ECO:0000313" key="7">
    <source>
        <dbReference type="Proteomes" id="UP000297776"/>
    </source>
</evidence>
<comment type="caution">
    <text evidence="6">The sequence shown here is derived from an EMBL/GenBank/DDBJ whole genome shotgun (WGS) entry which is preliminary data.</text>
</comment>
<accession>A0A4Y8LD30</accession>
<evidence type="ECO:0000256" key="2">
    <source>
        <dbReference type="ARBA" id="ARBA00022980"/>
    </source>
</evidence>
<dbReference type="EMBL" id="SORX01000012">
    <property type="protein sequence ID" value="TFD98436.1"/>
    <property type="molecule type" value="Genomic_DNA"/>
</dbReference>
<dbReference type="GO" id="GO:0006412">
    <property type="term" value="P:translation"/>
    <property type="evidence" value="ECO:0007669"/>
    <property type="project" value="UniProtKB-UniRule"/>
</dbReference>
<dbReference type="RefSeq" id="WP_134382713.1">
    <property type="nucleotide sequence ID" value="NZ_SORX01000012.1"/>
</dbReference>
<keyword evidence="2 4" id="KW-0689">Ribosomal protein</keyword>
<organism evidence="6 7">
    <name type="scientific">Jeotgalibacillus salarius</name>
    <dbReference type="NCBI Taxonomy" id="546023"/>
    <lineage>
        <taxon>Bacteria</taxon>
        <taxon>Bacillati</taxon>
        <taxon>Bacillota</taxon>
        <taxon>Bacilli</taxon>
        <taxon>Bacillales</taxon>
        <taxon>Caryophanaceae</taxon>
        <taxon>Jeotgalibacillus</taxon>
    </lineage>
</organism>
<comment type="similarity">
    <text evidence="1 4 5">Belongs to the bacterial ribosomal protein bL17 family.</text>
</comment>
<dbReference type="InterPro" id="IPR000456">
    <property type="entry name" value="Ribosomal_bL17"/>
</dbReference>
<dbReference type="PANTHER" id="PTHR14413:SF16">
    <property type="entry name" value="LARGE RIBOSOMAL SUBUNIT PROTEIN BL17M"/>
    <property type="match status" value="1"/>
</dbReference>
<evidence type="ECO:0000256" key="4">
    <source>
        <dbReference type="HAMAP-Rule" id="MF_01368"/>
    </source>
</evidence>
<dbReference type="Pfam" id="PF01196">
    <property type="entry name" value="Ribosomal_L17"/>
    <property type="match status" value="1"/>
</dbReference>
<evidence type="ECO:0000256" key="1">
    <source>
        <dbReference type="ARBA" id="ARBA00008777"/>
    </source>
</evidence>
<dbReference type="SUPFAM" id="SSF64263">
    <property type="entry name" value="Prokaryotic ribosomal protein L17"/>
    <property type="match status" value="1"/>
</dbReference>
<dbReference type="HAMAP" id="MF_01368">
    <property type="entry name" value="Ribosomal_bL17"/>
    <property type="match status" value="1"/>
</dbReference>
<dbReference type="Gene3D" id="3.90.1030.10">
    <property type="entry name" value="Ribosomal protein L17"/>
    <property type="match status" value="1"/>
</dbReference>
<sequence>MAYRKLGRTSSQRKALLRDLTTDLIVNERIETTEARAKELRSTVEKMITLGKRGDLHARRQAAAYIRRDQATVKNEEGEESTVYALQKLFNDVAPRYTERQGGYTRIMKVGPRRGDGAPMVIIELV</sequence>
<evidence type="ECO:0000256" key="5">
    <source>
        <dbReference type="RuleBase" id="RU000660"/>
    </source>
</evidence>
<dbReference type="PANTHER" id="PTHR14413">
    <property type="entry name" value="RIBOSOMAL PROTEIN L17"/>
    <property type="match status" value="1"/>
</dbReference>
<comment type="subunit">
    <text evidence="4">Part of the 50S ribosomal subunit. Contacts protein L32.</text>
</comment>
<reference evidence="6 7" key="1">
    <citation type="submission" date="2019-03" db="EMBL/GenBank/DDBJ databases">
        <authorList>
            <person name="Yang Y."/>
        </authorList>
    </citation>
    <scope>NUCLEOTIDE SEQUENCE [LARGE SCALE GENOMIC DNA]</scope>
    <source>
        <strain evidence="6 7">ASL-1</strain>
    </source>
</reference>
<gene>
    <name evidence="4" type="primary">rplQ</name>
    <name evidence="6" type="ORF">E2626_15210</name>
</gene>
<keyword evidence="3 4" id="KW-0687">Ribonucleoprotein</keyword>
<name>A0A4Y8LD30_9BACL</name>
<evidence type="ECO:0000256" key="3">
    <source>
        <dbReference type="ARBA" id="ARBA00023274"/>
    </source>
</evidence>
<dbReference type="InterPro" id="IPR036373">
    <property type="entry name" value="Ribosomal_bL17_sf"/>
</dbReference>
<dbReference type="FunFam" id="3.90.1030.10:FF:000002">
    <property type="entry name" value="50S ribosomal protein L17"/>
    <property type="match status" value="1"/>
</dbReference>
<evidence type="ECO:0000313" key="6">
    <source>
        <dbReference type="EMBL" id="TFD98436.1"/>
    </source>
</evidence>
<dbReference type="OrthoDB" id="9809073at2"/>